<name>A0A4R6BT17_9STAP</name>
<protein>
    <recommendedName>
        <fullName evidence="4">CAP-associated domain-containing protein</fullName>
    </recommendedName>
</protein>
<accession>A0A4R6BT17</accession>
<reference evidence="2 3" key="1">
    <citation type="submission" date="2019-01" db="EMBL/GenBank/DDBJ databases">
        <title>Draft genome sequences of the type strains of six Macrococcus species.</title>
        <authorList>
            <person name="Mazhar S."/>
            <person name="Altermann E."/>
            <person name="Hill C."/>
            <person name="Mcauliffe O."/>
        </authorList>
    </citation>
    <scope>NUCLEOTIDE SEQUENCE [LARGE SCALE GENOMIC DNA]</scope>
    <source>
        <strain evidence="2 3">CCM4815</strain>
    </source>
</reference>
<sequence length="355" mass="39999">MKKIILSTVAAASLLSLSIPSVHAASYPKDAYWPSPATKNPVKVELPNIKSKTVINQMKKGTYAVRGIKLGSPYGYVIKQLGVSKEEMINRSDDYVEVTAAYGNMYISADAEERYASLNDLKVSYLSFNYLPKKIKQKDMIKLLGKADNTEIYGDDTKITDDDFMMNDYGHLNVTFTKQKGLWVLESVSVSPVDESDAGKTLKDRKIKALTDQELLSMKKGTFSFYGVKPGMNHAEVLNLVGESSDDYIYRNGKSVNIIANYGSDNDVTFEYQSNANQEMVLKTMMWANYNQQSKLSALEKIIGKPTKKTYDSYTSEEDGKNVVYKTFQHFYEKHIVVSGEQSNKVWYVNGITYK</sequence>
<evidence type="ECO:0000313" key="2">
    <source>
        <dbReference type="EMBL" id="TDM07447.1"/>
    </source>
</evidence>
<organism evidence="2 3">
    <name type="scientific">Macrococcus lamae</name>
    <dbReference type="NCBI Taxonomy" id="198484"/>
    <lineage>
        <taxon>Bacteria</taxon>
        <taxon>Bacillati</taxon>
        <taxon>Bacillota</taxon>
        <taxon>Bacilli</taxon>
        <taxon>Bacillales</taxon>
        <taxon>Staphylococcaceae</taxon>
        <taxon>Macrococcus</taxon>
    </lineage>
</organism>
<proteinExistence type="predicted"/>
<dbReference type="OrthoDB" id="2417658at2"/>
<dbReference type="RefSeq" id="WP_133444237.1">
    <property type="nucleotide sequence ID" value="NZ_SCWB01000014.1"/>
</dbReference>
<keyword evidence="3" id="KW-1185">Reference proteome</keyword>
<dbReference type="EMBL" id="SCWB01000014">
    <property type="protein sequence ID" value="TDM07447.1"/>
    <property type="molecule type" value="Genomic_DNA"/>
</dbReference>
<evidence type="ECO:0008006" key="4">
    <source>
        <dbReference type="Google" id="ProtNLM"/>
    </source>
</evidence>
<comment type="caution">
    <text evidence="2">The sequence shown here is derived from an EMBL/GenBank/DDBJ whole genome shotgun (WGS) entry which is preliminary data.</text>
</comment>
<feature type="signal peptide" evidence="1">
    <location>
        <begin position="1"/>
        <end position="24"/>
    </location>
</feature>
<keyword evidence="1" id="KW-0732">Signal</keyword>
<dbReference type="Proteomes" id="UP000294802">
    <property type="component" value="Unassembled WGS sequence"/>
</dbReference>
<gene>
    <name evidence="2" type="ORF">ERX29_08345</name>
</gene>
<dbReference type="AlphaFoldDB" id="A0A4R6BT17"/>
<evidence type="ECO:0000313" key="3">
    <source>
        <dbReference type="Proteomes" id="UP000294802"/>
    </source>
</evidence>
<evidence type="ECO:0000256" key="1">
    <source>
        <dbReference type="SAM" id="SignalP"/>
    </source>
</evidence>
<feature type="chain" id="PRO_5020569091" description="CAP-associated domain-containing protein" evidence="1">
    <location>
        <begin position="25"/>
        <end position="355"/>
    </location>
</feature>